<organism evidence="2 3">
    <name type="scientific">Tibeticola sediminis</name>
    <dbReference type="NCBI Taxonomy" id="1917811"/>
    <lineage>
        <taxon>Bacteria</taxon>
        <taxon>Pseudomonadati</taxon>
        <taxon>Pseudomonadota</taxon>
        <taxon>Betaproteobacteria</taxon>
        <taxon>Burkholderiales</taxon>
        <taxon>Comamonadaceae</taxon>
        <taxon>Tibeticola</taxon>
    </lineage>
</organism>
<dbReference type="Proteomes" id="UP000272193">
    <property type="component" value="Unassembled WGS sequence"/>
</dbReference>
<feature type="coiled-coil region" evidence="1">
    <location>
        <begin position="7"/>
        <end position="62"/>
    </location>
</feature>
<gene>
    <name evidence="2" type="ORF">EDC62_1095</name>
</gene>
<accession>A0A3N4UJ66</accession>
<keyword evidence="1" id="KW-0175">Coiled coil</keyword>
<dbReference type="OrthoDB" id="8688831at2"/>
<comment type="caution">
    <text evidence="2">The sequence shown here is derived from an EMBL/GenBank/DDBJ whole genome shotgun (WGS) entry which is preliminary data.</text>
</comment>
<proteinExistence type="predicted"/>
<evidence type="ECO:0000313" key="3">
    <source>
        <dbReference type="Proteomes" id="UP000272193"/>
    </source>
</evidence>
<evidence type="ECO:0000313" key="2">
    <source>
        <dbReference type="EMBL" id="RPE70612.1"/>
    </source>
</evidence>
<dbReference type="RefSeq" id="WP_124221380.1">
    <property type="nucleotide sequence ID" value="NZ_RKQL01000002.1"/>
</dbReference>
<keyword evidence="3" id="KW-1185">Reference proteome</keyword>
<evidence type="ECO:0000256" key="1">
    <source>
        <dbReference type="SAM" id="Coils"/>
    </source>
</evidence>
<sequence>MNPPDPIDALSDRVERLLLRHEQLLRANELLQAQLTAVTRERDALRQRLREARSRVDALIARLPAEDEPGETPA</sequence>
<dbReference type="EMBL" id="RKQL01000002">
    <property type="protein sequence ID" value="RPE70612.1"/>
    <property type="molecule type" value="Genomic_DNA"/>
</dbReference>
<name>A0A3N4UJ66_9BURK</name>
<dbReference type="AlphaFoldDB" id="A0A3N4UJ66"/>
<reference evidence="2 3" key="1">
    <citation type="submission" date="2018-11" db="EMBL/GenBank/DDBJ databases">
        <title>Genomic Encyclopedia of Type Strains, Phase IV (KMG-IV): sequencing the most valuable type-strain genomes for metagenomic binning, comparative biology and taxonomic classification.</title>
        <authorList>
            <person name="Goeker M."/>
        </authorList>
    </citation>
    <scope>NUCLEOTIDE SEQUENCE [LARGE SCALE GENOMIC DNA]</scope>
    <source>
        <strain evidence="2 3">DSM 101684</strain>
    </source>
</reference>
<protein>
    <submittedName>
        <fullName evidence="2">Uncharacterized protein (TIGR02449 family)</fullName>
    </submittedName>
</protein>